<evidence type="ECO:0000256" key="1">
    <source>
        <dbReference type="SAM" id="SignalP"/>
    </source>
</evidence>
<feature type="signal peptide" evidence="1">
    <location>
        <begin position="1"/>
        <end position="24"/>
    </location>
</feature>
<organism evidence="2 3">
    <name type="scientific">Caldimonas brevitalea</name>
    <dbReference type="NCBI Taxonomy" id="413882"/>
    <lineage>
        <taxon>Bacteria</taxon>
        <taxon>Pseudomonadati</taxon>
        <taxon>Pseudomonadota</taxon>
        <taxon>Betaproteobacteria</taxon>
        <taxon>Burkholderiales</taxon>
        <taxon>Sphaerotilaceae</taxon>
        <taxon>Caldimonas</taxon>
    </lineage>
</organism>
<sequence>MKHATPTALLCALVAALALPSAQAQSTLVKRKPGLWEVRQTHQSGQVSGQQMPSNKEMEAALATMTPAQRKQVEQTMRERGLGLSQKPGTMRYCLSPQMAERDPLSQPPDPSMKCDHKVDPVSGTEARFSFTCTGDQGAIKGDGRGWDLTAEGYKTSMAMQGTINGEPVSMKMEQSGRWLGSDCKGLKPLSP</sequence>
<evidence type="ECO:0000313" key="2">
    <source>
        <dbReference type="EMBL" id="AKJ26911.1"/>
    </source>
</evidence>
<dbReference type="InterPro" id="IPR022061">
    <property type="entry name" value="DUF3617"/>
</dbReference>
<protein>
    <recommendedName>
        <fullName evidence="4">DUF3617 domain-containing protein</fullName>
    </recommendedName>
</protein>
<dbReference type="KEGG" id="pbh:AAW51_0220"/>
<dbReference type="OrthoDB" id="8536404at2"/>
<accession>A0A0G3BHT0</accession>
<keyword evidence="3" id="KW-1185">Reference proteome</keyword>
<name>A0A0G3BHT0_9BURK</name>
<dbReference type="STRING" id="413882.AAW51_0220"/>
<dbReference type="Proteomes" id="UP000035352">
    <property type="component" value="Chromosome"/>
</dbReference>
<evidence type="ECO:0008006" key="4">
    <source>
        <dbReference type="Google" id="ProtNLM"/>
    </source>
</evidence>
<feature type="chain" id="PRO_5002551545" description="DUF3617 domain-containing protein" evidence="1">
    <location>
        <begin position="25"/>
        <end position="192"/>
    </location>
</feature>
<keyword evidence="1" id="KW-0732">Signal</keyword>
<proteinExistence type="predicted"/>
<gene>
    <name evidence="2" type="ORF">AAW51_0220</name>
</gene>
<evidence type="ECO:0000313" key="3">
    <source>
        <dbReference type="Proteomes" id="UP000035352"/>
    </source>
</evidence>
<dbReference type="RefSeq" id="WP_047193147.1">
    <property type="nucleotide sequence ID" value="NZ_CP011371.1"/>
</dbReference>
<reference evidence="2 3" key="1">
    <citation type="submission" date="2015-05" db="EMBL/GenBank/DDBJ databases">
        <authorList>
            <person name="Tang B."/>
            <person name="Yu Y."/>
        </authorList>
    </citation>
    <scope>NUCLEOTIDE SEQUENCE [LARGE SCALE GENOMIC DNA]</scope>
    <source>
        <strain evidence="2 3">DSM 7029</strain>
    </source>
</reference>
<dbReference type="AlphaFoldDB" id="A0A0G3BHT0"/>
<dbReference type="EMBL" id="CP011371">
    <property type="protein sequence ID" value="AKJ26911.1"/>
    <property type="molecule type" value="Genomic_DNA"/>
</dbReference>
<dbReference type="Pfam" id="PF12276">
    <property type="entry name" value="DUF3617"/>
    <property type="match status" value="1"/>
</dbReference>